<keyword evidence="3" id="KW-1185">Reference proteome</keyword>
<protein>
    <submittedName>
        <fullName evidence="2">Uncharacterized protein</fullName>
    </submittedName>
</protein>
<proteinExistence type="predicted"/>
<feature type="region of interest" description="Disordered" evidence="1">
    <location>
        <begin position="53"/>
        <end position="73"/>
    </location>
</feature>
<name>A0ABQ6JNB9_9ACTN</name>
<feature type="compositionally biased region" description="Polar residues" evidence="1">
    <location>
        <begin position="58"/>
        <end position="73"/>
    </location>
</feature>
<evidence type="ECO:0000313" key="2">
    <source>
        <dbReference type="EMBL" id="GMA88745.1"/>
    </source>
</evidence>
<gene>
    <name evidence="2" type="ORF">GCM10025868_39950</name>
</gene>
<accession>A0ABQ6JNB9</accession>
<comment type="caution">
    <text evidence="2">The sequence shown here is derived from an EMBL/GenBank/DDBJ whole genome shotgun (WGS) entry which is preliminary data.</text>
</comment>
<organism evidence="2 3">
    <name type="scientific">Angustibacter aerolatus</name>
    <dbReference type="NCBI Taxonomy" id="1162965"/>
    <lineage>
        <taxon>Bacteria</taxon>
        <taxon>Bacillati</taxon>
        <taxon>Actinomycetota</taxon>
        <taxon>Actinomycetes</taxon>
        <taxon>Kineosporiales</taxon>
        <taxon>Kineosporiaceae</taxon>
    </lineage>
</organism>
<evidence type="ECO:0000313" key="3">
    <source>
        <dbReference type="Proteomes" id="UP001157017"/>
    </source>
</evidence>
<reference evidence="3" key="1">
    <citation type="journal article" date="2019" name="Int. J. Syst. Evol. Microbiol.">
        <title>The Global Catalogue of Microorganisms (GCM) 10K type strain sequencing project: providing services to taxonomists for standard genome sequencing and annotation.</title>
        <authorList>
            <consortium name="The Broad Institute Genomics Platform"/>
            <consortium name="The Broad Institute Genome Sequencing Center for Infectious Disease"/>
            <person name="Wu L."/>
            <person name="Ma J."/>
        </authorList>
    </citation>
    <scope>NUCLEOTIDE SEQUENCE [LARGE SCALE GENOMIC DNA]</scope>
    <source>
        <strain evidence="3">NBRC 108730</strain>
    </source>
</reference>
<evidence type="ECO:0000256" key="1">
    <source>
        <dbReference type="SAM" id="MobiDB-lite"/>
    </source>
</evidence>
<dbReference type="Proteomes" id="UP001157017">
    <property type="component" value="Unassembled WGS sequence"/>
</dbReference>
<dbReference type="EMBL" id="BSUZ01000001">
    <property type="protein sequence ID" value="GMA88745.1"/>
    <property type="molecule type" value="Genomic_DNA"/>
</dbReference>
<sequence length="73" mass="7741">MFDDTYEQAWDAGYVGLTPANRYNVDYSVLGTTKVEPLLRDIRGGMHGAGLVVESAKGSATSASTRSPSGSTR</sequence>